<protein>
    <submittedName>
        <fullName evidence="1">VMO1 protein</fullName>
    </submittedName>
</protein>
<proteinExistence type="predicted"/>
<dbReference type="InterPro" id="IPR036706">
    <property type="entry name" value="VOMI_sf"/>
</dbReference>
<comment type="caution">
    <text evidence="1">The sequence shown here is derived from an EMBL/GenBank/DDBJ whole genome shotgun (WGS) entry which is preliminary data.</text>
</comment>
<gene>
    <name evidence="1" type="primary">Vmo1_2</name>
    <name evidence="1" type="ORF">GRAPIC_R15883</name>
</gene>
<accession>A0A7K6EXY1</accession>
<evidence type="ECO:0000313" key="1">
    <source>
        <dbReference type="EMBL" id="NWV43148.1"/>
    </source>
</evidence>
<dbReference type="AlphaFoldDB" id="A0A7K6EXY1"/>
<dbReference type="EMBL" id="VZRM01008274">
    <property type="protein sequence ID" value="NWV43148.1"/>
    <property type="molecule type" value="Genomic_DNA"/>
</dbReference>
<dbReference type="Pfam" id="PF03762">
    <property type="entry name" value="VOMI"/>
    <property type="match status" value="1"/>
</dbReference>
<keyword evidence="2" id="KW-1185">Reference proteome</keyword>
<dbReference type="InterPro" id="IPR005515">
    <property type="entry name" value="VOMI"/>
</dbReference>
<dbReference type="Proteomes" id="UP000575029">
    <property type="component" value="Unassembled WGS sequence"/>
</dbReference>
<name>A0A7K6EXY1_9PASS</name>
<dbReference type="Gene3D" id="2.100.10.20">
    <property type="entry name" value="Vitelline membrane outer layer protein I (VOMI)"/>
    <property type="match status" value="1"/>
</dbReference>
<feature type="non-terminal residue" evidence="1">
    <location>
        <position position="65"/>
    </location>
</feature>
<organism evidence="1 2">
    <name type="scientific">Grantiella picta</name>
    <dbReference type="NCBI Taxonomy" id="266360"/>
    <lineage>
        <taxon>Eukaryota</taxon>
        <taxon>Metazoa</taxon>
        <taxon>Chordata</taxon>
        <taxon>Craniata</taxon>
        <taxon>Vertebrata</taxon>
        <taxon>Euteleostomi</taxon>
        <taxon>Archelosauria</taxon>
        <taxon>Archosauria</taxon>
        <taxon>Dinosauria</taxon>
        <taxon>Saurischia</taxon>
        <taxon>Theropoda</taxon>
        <taxon>Coelurosauria</taxon>
        <taxon>Aves</taxon>
        <taxon>Neognathae</taxon>
        <taxon>Neoaves</taxon>
        <taxon>Telluraves</taxon>
        <taxon>Australaves</taxon>
        <taxon>Passeriformes</taxon>
        <taxon>Meliphagoidea</taxon>
        <taxon>Meliphagidae</taxon>
        <taxon>Grantiella</taxon>
    </lineage>
</organism>
<feature type="non-terminal residue" evidence="1">
    <location>
        <position position="1"/>
    </location>
</feature>
<evidence type="ECO:0000313" key="2">
    <source>
        <dbReference type="Proteomes" id="UP000575029"/>
    </source>
</evidence>
<dbReference type="SUPFAM" id="SSF51092">
    <property type="entry name" value="Vitelline membrane outer protein-I (VMO-I)"/>
    <property type="match status" value="1"/>
</dbReference>
<sequence>VALLVAPRVALAAQPRLCHTIPAILEVTNGGPWGDWGDPEFCPAGSVAIGVQLKVTSGGIGDMEG</sequence>
<reference evidence="1 2" key="1">
    <citation type="submission" date="2019-09" db="EMBL/GenBank/DDBJ databases">
        <title>Bird 10,000 Genomes (B10K) Project - Family phase.</title>
        <authorList>
            <person name="Zhang G."/>
        </authorList>
    </citation>
    <scope>NUCLEOTIDE SEQUENCE [LARGE SCALE GENOMIC DNA]</scope>
    <source>
        <strain evidence="1">B10K-DU-029-50</strain>
        <tissue evidence="1">Heart</tissue>
    </source>
</reference>